<gene>
    <name evidence="2" type="ORF">ACFFGT_32900</name>
</gene>
<proteinExistence type="predicted"/>
<feature type="transmembrane region" description="Helical" evidence="1">
    <location>
        <begin position="150"/>
        <end position="173"/>
    </location>
</feature>
<organism evidence="2 3">
    <name type="scientific">Mucilaginibacter angelicae</name>
    <dbReference type="NCBI Taxonomy" id="869718"/>
    <lineage>
        <taxon>Bacteria</taxon>
        <taxon>Pseudomonadati</taxon>
        <taxon>Bacteroidota</taxon>
        <taxon>Sphingobacteriia</taxon>
        <taxon>Sphingobacteriales</taxon>
        <taxon>Sphingobacteriaceae</taxon>
        <taxon>Mucilaginibacter</taxon>
    </lineage>
</organism>
<comment type="caution">
    <text evidence="2">The sequence shown here is derived from an EMBL/GenBank/DDBJ whole genome shotgun (WGS) entry which is preliminary data.</text>
</comment>
<protein>
    <recommendedName>
        <fullName evidence="4">DUF2007 domain-containing protein</fullName>
    </recommendedName>
</protein>
<dbReference type="Proteomes" id="UP001589828">
    <property type="component" value="Unassembled WGS sequence"/>
</dbReference>
<evidence type="ECO:0000313" key="3">
    <source>
        <dbReference type="Proteomes" id="UP001589828"/>
    </source>
</evidence>
<dbReference type="RefSeq" id="WP_377026757.1">
    <property type="nucleotide sequence ID" value="NZ_JBHLTS010000080.1"/>
</dbReference>
<keyword evidence="1" id="KW-0472">Membrane</keyword>
<name>A0ABV6LHU1_9SPHI</name>
<feature type="transmembrane region" description="Helical" evidence="1">
    <location>
        <begin position="199"/>
        <end position="216"/>
    </location>
</feature>
<accession>A0ABV6LHU1</accession>
<evidence type="ECO:0008006" key="4">
    <source>
        <dbReference type="Google" id="ProtNLM"/>
    </source>
</evidence>
<reference evidence="2 3" key="1">
    <citation type="submission" date="2024-09" db="EMBL/GenBank/DDBJ databases">
        <authorList>
            <person name="Sun Q."/>
            <person name="Mori K."/>
        </authorList>
    </citation>
    <scope>NUCLEOTIDE SEQUENCE [LARGE SCALE GENOMIC DNA]</scope>
    <source>
        <strain evidence="2 3">NCAIM B.02415</strain>
    </source>
</reference>
<keyword evidence="1" id="KW-0812">Transmembrane</keyword>
<sequence length="221" mass="25275">MVPEFITFKKFDDPALAQALIDLLEENGIEYQTEEGAFSFDPTFAASPELSTEYRVKISPDDFTRATQLLNASEAEDIKHADKDYYLFSFTDAELMEILEKADEWSSFDHQLARKLLADRGVDISDQKLAEINQNRIDELKKPESTRSEWVFIGYVLAVIGGVPGIFIGWMLASFKKTLPTGEKVFVYREVDRKHGKNILYISIVIIVIAVTYRVIREMTM</sequence>
<keyword evidence="1" id="KW-1133">Transmembrane helix</keyword>
<evidence type="ECO:0000313" key="2">
    <source>
        <dbReference type="EMBL" id="MFC0519058.1"/>
    </source>
</evidence>
<dbReference type="EMBL" id="JBHLTS010000080">
    <property type="protein sequence ID" value="MFC0519058.1"/>
    <property type="molecule type" value="Genomic_DNA"/>
</dbReference>
<keyword evidence="3" id="KW-1185">Reference proteome</keyword>
<evidence type="ECO:0000256" key="1">
    <source>
        <dbReference type="SAM" id="Phobius"/>
    </source>
</evidence>